<dbReference type="Pfam" id="PF06923">
    <property type="entry name" value="GutM"/>
    <property type="match status" value="1"/>
</dbReference>
<dbReference type="RefSeq" id="WP_079494196.1">
    <property type="nucleotide sequence ID" value="NZ_FUZT01000011.1"/>
</dbReference>
<dbReference type="STRING" id="36842.SAMN02194393_04088"/>
<keyword evidence="3" id="KW-1185">Reference proteome</keyword>
<proteinExistence type="predicted"/>
<keyword evidence="1" id="KW-0472">Membrane</keyword>
<organism evidence="2 3">
    <name type="scientific">Maledivibacter halophilus</name>
    <dbReference type="NCBI Taxonomy" id="36842"/>
    <lineage>
        <taxon>Bacteria</taxon>
        <taxon>Bacillati</taxon>
        <taxon>Bacillota</taxon>
        <taxon>Clostridia</taxon>
        <taxon>Peptostreptococcales</taxon>
        <taxon>Caminicellaceae</taxon>
        <taxon>Maledivibacter</taxon>
    </lineage>
</organism>
<gene>
    <name evidence="2" type="ORF">SAMN02194393_04088</name>
</gene>
<keyword evidence="1" id="KW-0812">Transmembrane</keyword>
<dbReference type="EMBL" id="FUZT01000011">
    <property type="protein sequence ID" value="SKC84375.1"/>
    <property type="molecule type" value="Genomic_DNA"/>
</dbReference>
<protein>
    <submittedName>
        <fullName evidence="2">Glucitol operon activator</fullName>
    </submittedName>
</protein>
<evidence type="ECO:0000313" key="3">
    <source>
        <dbReference type="Proteomes" id="UP000190285"/>
    </source>
</evidence>
<sequence length="133" mass="15431">MEITLLVIIIGISIWGLQSLFGFFQMKNFKNNFKEMREKGRVTIGFNKGFFFSGVVVLIRINENINIEEVRYMSGVTVLARFKKMTYLNGKNLLNLEEKDLKDLNKLIKKAIFKAVKNYEAYMGGEEKNNYAV</sequence>
<dbReference type="InterPro" id="IPR009693">
    <property type="entry name" value="Glucitol_operon_activator"/>
</dbReference>
<dbReference type="AlphaFoldDB" id="A0A1T5M8A9"/>
<dbReference type="Proteomes" id="UP000190285">
    <property type="component" value="Unassembled WGS sequence"/>
</dbReference>
<evidence type="ECO:0000256" key="1">
    <source>
        <dbReference type="SAM" id="Phobius"/>
    </source>
</evidence>
<reference evidence="2 3" key="1">
    <citation type="submission" date="2017-02" db="EMBL/GenBank/DDBJ databases">
        <authorList>
            <person name="Peterson S.W."/>
        </authorList>
    </citation>
    <scope>NUCLEOTIDE SEQUENCE [LARGE SCALE GENOMIC DNA]</scope>
    <source>
        <strain evidence="2 3">M1</strain>
    </source>
</reference>
<name>A0A1T5M8A9_9FIRM</name>
<evidence type="ECO:0000313" key="2">
    <source>
        <dbReference type="EMBL" id="SKC84375.1"/>
    </source>
</evidence>
<feature type="transmembrane region" description="Helical" evidence="1">
    <location>
        <begin position="6"/>
        <end position="24"/>
    </location>
</feature>
<keyword evidence="1" id="KW-1133">Transmembrane helix</keyword>
<accession>A0A1T5M8A9</accession>